<evidence type="ECO:0000313" key="10">
    <source>
        <dbReference type="Proteomes" id="UP000295611"/>
    </source>
</evidence>
<dbReference type="GO" id="GO:0016301">
    <property type="term" value="F:kinase activity"/>
    <property type="evidence" value="ECO:0007669"/>
    <property type="project" value="UniProtKB-KW"/>
</dbReference>
<evidence type="ECO:0000256" key="3">
    <source>
        <dbReference type="ARBA" id="ARBA00022490"/>
    </source>
</evidence>
<dbReference type="InterPro" id="IPR051471">
    <property type="entry name" value="Bacterial_PTS_sugar_comp"/>
</dbReference>
<dbReference type="GO" id="GO:0005737">
    <property type="term" value="C:cytoplasm"/>
    <property type="evidence" value="ECO:0007669"/>
    <property type="project" value="UniProtKB-SubCell"/>
</dbReference>
<dbReference type="InterPro" id="IPR033887">
    <property type="entry name" value="PTS_IIA_man"/>
</dbReference>
<evidence type="ECO:0000313" key="9">
    <source>
        <dbReference type="EMBL" id="TDR73284.1"/>
    </source>
</evidence>
<dbReference type="InterPro" id="IPR036662">
    <property type="entry name" value="PTS_EIIA_man-typ_sf"/>
</dbReference>
<dbReference type="AlphaFoldDB" id="A0A4R7B1F5"/>
<evidence type="ECO:0000256" key="2">
    <source>
        <dbReference type="ARBA" id="ARBA00022448"/>
    </source>
</evidence>
<evidence type="ECO:0000259" key="8">
    <source>
        <dbReference type="PROSITE" id="PS51096"/>
    </source>
</evidence>
<keyword evidence="10" id="KW-1185">Reference proteome</keyword>
<dbReference type="SUPFAM" id="SSF53062">
    <property type="entry name" value="PTS system fructose IIA component-like"/>
    <property type="match status" value="1"/>
</dbReference>
<accession>A0A4R7B1F5</accession>
<evidence type="ECO:0000256" key="5">
    <source>
        <dbReference type="ARBA" id="ARBA00022679"/>
    </source>
</evidence>
<keyword evidence="4" id="KW-0762">Sugar transport</keyword>
<dbReference type="PANTHER" id="PTHR33799:SF1">
    <property type="entry name" value="PTS SYSTEM MANNOSE-SPECIFIC EIIAB COMPONENT-RELATED"/>
    <property type="match status" value="1"/>
</dbReference>
<dbReference type="PANTHER" id="PTHR33799">
    <property type="entry name" value="PTS PERMEASE-RELATED-RELATED"/>
    <property type="match status" value="1"/>
</dbReference>
<keyword evidence="7" id="KW-0418">Kinase</keyword>
<evidence type="ECO:0000256" key="7">
    <source>
        <dbReference type="ARBA" id="ARBA00022777"/>
    </source>
</evidence>
<name>A0A4R7B1F5_9NEIS</name>
<dbReference type="Pfam" id="PF03610">
    <property type="entry name" value="EIIA-man"/>
    <property type="match status" value="1"/>
</dbReference>
<sequence>MISLILSGHGHIASGLNEAITQVFGAQPELFVVDFPEGIGTEQLERDLRAALARCANPQVLIVTDLLGGSPFRTAARLVQERPGIEVVAGMNLALFADMLFERDDCASAAECRQRAVETGRAGITSLAEQLAKKRQHSEMADGL</sequence>
<comment type="subcellular location">
    <subcellularLocation>
        <location evidence="1">Cytoplasm</location>
    </subcellularLocation>
</comment>
<dbReference type="Proteomes" id="UP000295611">
    <property type="component" value="Unassembled WGS sequence"/>
</dbReference>
<evidence type="ECO:0000256" key="4">
    <source>
        <dbReference type="ARBA" id="ARBA00022597"/>
    </source>
</evidence>
<keyword evidence="6" id="KW-0598">Phosphotransferase system</keyword>
<evidence type="ECO:0000256" key="1">
    <source>
        <dbReference type="ARBA" id="ARBA00004496"/>
    </source>
</evidence>
<dbReference type="OrthoDB" id="3183705at2"/>
<keyword evidence="5" id="KW-0808">Transferase</keyword>
<dbReference type="Gene3D" id="3.40.50.510">
    <property type="entry name" value="Phosphotransferase system, mannose-type IIA component"/>
    <property type="match status" value="1"/>
</dbReference>
<keyword evidence="3" id="KW-0963">Cytoplasm</keyword>
<protein>
    <submittedName>
        <fullName evidence="9">PTS system N-acetylgalactosamine-specific EIIA component (Man family)</fullName>
    </submittedName>
</protein>
<dbReference type="EMBL" id="SNZP01000014">
    <property type="protein sequence ID" value="TDR73284.1"/>
    <property type="molecule type" value="Genomic_DNA"/>
</dbReference>
<dbReference type="GO" id="GO:0009401">
    <property type="term" value="P:phosphoenolpyruvate-dependent sugar phosphotransferase system"/>
    <property type="evidence" value="ECO:0007669"/>
    <property type="project" value="UniProtKB-KW"/>
</dbReference>
<reference evidence="9 10" key="1">
    <citation type="submission" date="2019-03" db="EMBL/GenBank/DDBJ databases">
        <title>Genomic Encyclopedia of Type Strains, Phase III (KMG-III): the genomes of soil and plant-associated and newly described type strains.</title>
        <authorList>
            <person name="Whitman W."/>
        </authorList>
    </citation>
    <scope>NUCLEOTIDE SEQUENCE [LARGE SCALE GENOMIC DNA]</scope>
    <source>
        <strain evidence="9 10">CECT 8976</strain>
    </source>
</reference>
<dbReference type="GO" id="GO:0016020">
    <property type="term" value="C:membrane"/>
    <property type="evidence" value="ECO:0007669"/>
    <property type="project" value="InterPro"/>
</dbReference>
<evidence type="ECO:0000256" key="6">
    <source>
        <dbReference type="ARBA" id="ARBA00022683"/>
    </source>
</evidence>
<comment type="caution">
    <text evidence="9">The sequence shown here is derived from an EMBL/GenBank/DDBJ whole genome shotgun (WGS) entry which is preliminary data.</text>
</comment>
<dbReference type="NCBIfam" id="NF040761">
    <property type="entry name" value="AgaF"/>
    <property type="match status" value="1"/>
</dbReference>
<dbReference type="InterPro" id="IPR004701">
    <property type="entry name" value="PTS_EIIA_man-typ"/>
</dbReference>
<dbReference type="RefSeq" id="WP_133683025.1">
    <property type="nucleotide sequence ID" value="NZ_SNZP01000014.1"/>
</dbReference>
<dbReference type="PROSITE" id="PS51096">
    <property type="entry name" value="PTS_EIIA_TYPE_4"/>
    <property type="match status" value="1"/>
</dbReference>
<feature type="domain" description="PTS EIIA type-4" evidence="8">
    <location>
        <begin position="1"/>
        <end position="124"/>
    </location>
</feature>
<proteinExistence type="predicted"/>
<keyword evidence="2" id="KW-0813">Transport</keyword>
<organism evidence="9 10">
    <name type="scientific">Paludibacterium purpuratum</name>
    <dbReference type="NCBI Taxonomy" id="1144873"/>
    <lineage>
        <taxon>Bacteria</taxon>
        <taxon>Pseudomonadati</taxon>
        <taxon>Pseudomonadota</taxon>
        <taxon>Betaproteobacteria</taxon>
        <taxon>Neisseriales</taxon>
        <taxon>Chromobacteriaceae</taxon>
        <taxon>Paludibacterium</taxon>
    </lineage>
</organism>
<dbReference type="CDD" id="cd00006">
    <property type="entry name" value="PTS_IIA_man"/>
    <property type="match status" value="1"/>
</dbReference>
<gene>
    <name evidence="9" type="ORF">DFP86_11445</name>
</gene>